<gene>
    <name evidence="2" type="ORF">E8E13_007221</name>
</gene>
<name>A0A9P4TJ67_CURKU</name>
<dbReference type="EMBL" id="SWKU01000005">
    <property type="protein sequence ID" value="KAF3006599.1"/>
    <property type="molecule type" value="Genomic_DNA"/>
</dbReference>
<sequence>MTQRSLGTSAIGCARLFDSLSSQLLDREQEIRTTLLQPSIEDECARYKIWAGNLGAFQRLPAPSSLEYRLKDSPKVAMQIEELLEDLQHALQRISSIASGEFLNRMAESTDSEDDSEDESEDEVELDLDGGKDSVDEDVVTGINTDGRPHRFSEAGELFGTVKDTITGLFRISIIIRKASPRDRFAKALAASPQPFNDRFDIDHVSNKFPMLNTKEKE</sequence>
<dbReference type="PANTHER" id="PTHR35391">
    <property type="entry name" value="C2H2-TYPE DOMAIN-CONTAINING PROTEIN-RELATED"/>
    <property type="match status" value="1"/>
</dbReference>
<accession>A0A9P4TJ67</accession>
<keyword evidence="3" id="KW-1185">Reference proteome</keyword>
<reference evidence="2" key="1">
    <citation type="submission" date="2019-04" db="EMBL/GenBank/DDBJ databases">
        <title>Sequencing of skin fungus with MAO and IRED activity.</title>
        <authorList>
            <person name="Marsaioli A.J."/>
            <person name="Bonatto J.M.C."/>
            <person name="Reis Junior O."/>
        </authorList>
    </citation>
    <scope>NUCLEOTIDE SEQUENCE</scope>
    <source>
        <strain evidence="2">30M1</strain>
    </source>
</reference>
<protein>
    <submittedName>
        <fullName evidence="2">Uncharacterized protein</fullName>
    </submittedName>
</protein>
<evidence type="ECO:0000313" key="2">
    <source>
        <dbReference type="EMBL" id="KAF3006599.1"/>
    </source>
</evidence>
<dbReference type="AlphaFoldDB" id="A0A9P4TJ67"/>
<organism evidence="2 3">
    <name type="scientific">Curvularia kusanoi</name>
    <name type="common">Cochliobolus kusanoi</name>
    <dbReference type="NCBI Taxonomy" id="90978"/>
    <lineage>
        <taxon>Eukaryota</taxon>
        <taxon>Fungi</taxon>
        <taxon>Dikarya</taxon>
        <taxon>Ascomycota</taxon>
        <taxon>Pezizomycotina</taxon>
        <taxon>Dothideomycetes</taxon>
        <taxon>Pleosporomycetidae</taxon>
        <taxon>Pleosporales</taxon>
        <taxon>Pleosporineae</taxon>
        <taxon>Pleosporaceae</taxon>
        <taxon>Curvularia</taxon>
    </lineage>
</organism>
<evidence type="ECO:0000256" key="1">
    <source>
        <dbReference type="SAM" id="MobiDB-lite"/>
    </source>
</evidence>
<proteinExistence type="predicted"/>
<evidence type="ECO:0000313" key="3">
    <source>
        <dbReference type="Proteomes" id="UP000801428"/>
    </source>
</evidence>
<feature type="compositionally biased region" description="Acidic residues" evidence="1">
    <location>
        <begin position="110"/>
        <end position="128"/>
    </location>
</feature>
<comment type="caution">
    <text evidence="2">The sequence shown here is derived from an EMBL/GenBank/DDBJ whole genome shotgun (WGS) entry which is preliminary data.</text>
</comment>
<dbReference type="Proteomes" id="UP000801428">
    <property type="component" value="Unassembled WGS sequence"/>
</dbReference>
<dbReference type="OrthoDB" id="3681958at2759"/>
<feature type="region of interest" description="Disordered" evidence="1">
    <location>
        <begin position="106"/>
        <end position="151"/>
    </location>
</feature>
<dbReference type="PANTHER" id="PTHR35391:SF7">
    <property type="entry name" value="C2H2-TYPE DOMAIN-CONTAINING PROTEIN"/>
    <property type="match status" value="1"/>
</dbReference>